<dbReference type="RefSeq" id="WP_338840976.1">
    <property type="nucleotide sequence ID" value="NZ_CP147988.1"/>
</dbReference>
<evidence type="ECO:0000313" key="1">
    <source>
        <dbReference type="EMBL" id="WXK50865.1"/>
    </source>
</evidence>
<proteinExistence type="predicted"/>
<dbReference type="Proteomes" id="UP001447857">
    <property type="component" value="Chromosome"/>
</dbReference>
<keyword evidence="2" id="KW-1185">Reference proteome</keyword>
<reference evidence="1 2" key="1">
    <citation type="submission" date="2024-02" db="EMBL/GenBank/DDBJ databases">
        <title>complete genome of Flavobacterium ginsenosidimutans Str. YTB16.</title>
        <authorList>
            <person name="Wang Q."/>
        </authorList>
    </citation>
    <scope>NUCLEOTIDE SEQUENCE [LARGE SCALE GENOMIC DNA]</scope>
    <source>
        <strain evidence="1 2">YTB16</strain>
    </source>
</reference>
<evidence type="ECO:0000313" key="2">
    <source>
        <dbReference type="Proteomes" id="UP001447857"/>
    </source>
</evidence>
<name>A0ABZ2Q8V3_9FLAO</name>
<sequence>MKWAELKGEKVQWAKDEIRSMKRFFKSRNYIPKEKIISVNGSKVENLGGHLKKFPQEFKTDISLKMLGFDDVSPAILY</sequence>
<organism evidence="1 2">
    <name type="scientific">Flavobacterium ginsenosidimutans</name>
    <dbReference type="NCBI Taxonomy" id="687844"/>
    <lineage>
        <taxon>Bacteria</taxon>
        <taxon>Pseudomonadati</taxon>
        <taxon>Bacteroidota</taxon>
        <taxon>Flavobacteriia</taxon>
        <taxon>Flavobacteriales</taxon>
        <taxon>Flavobacteriaceae</taxon>
        <taxon>Flavobacterium</taxon>
    </lineage>
</organism>
<accession>A0ABZ2Q8V3</accession>
<protein>
    <submittedName>
        <fullName evidence="1">Uncharacterized protein</fullName>
    </submittedName>
</protein>
<gene>
    <name evidence="1" type="ORF">V6624_04320</name>
</gene>
<dbReference type="EMBL" id="CP147988">
    <property type="protein sequence ID" value="WXK50865.1"/>
    <property type="molecule type" value="Genomic_DNA"/>
</dbReference>